<keyword evidence="1" id="KW-0472">Membrane</keyword>
<feature type="transmembrane region" description="Helical" evidence="1">
    <location>
        <begin position="26"/>
        <end position="49"/>
    </location>
</feature>
<feature type="transmembrane region" description="Helical" evidence="1">
    <location>
        <begin position="230"/>
        <end position="247"/>
    </location>
</feature>
<comment type="caution">
    <text evidence="2">The sequence shown here is derived from an EMBL/GenBank/DDBJ whole genome shotgun (WGS) entry which is preliminary data.</text>
</comment>
<reference evidence="2 3" key="1">
    <citation type="journal article" date="2020" name="Nat. Commun.">
        <title>Genome of Tripterygium wilfordii and identification of cytochrome P450 involved in triptolide biosynthesis.</title>
        <authorList>
            <person name="Tu L."/>
            <person name="Su P."/>
            <person name="Zhang Z."/>
            <person name="Gao L."/>
            <person name="Wang J."/>
            <person name="Hu T."/>
            <person name="Zhou J."/>
            <person name="Zhang Y."/>
            <person name="Zhao Y."/>
            <person name="Liu Y."/>
            <person name="Song Y."/>
            <person name="Tong Y."/>
            <person name="Lu Y."/>
            <person name="Yang J."/>
            <person name="Xu C."/>
            <person name="Jia M."/>
            <person name="Peters R.J."/>
            <person name="Huang L."/>
            <person name="Gao W."/>
        </authorList>
    </citation>
    <scope>NUCLEOTIDE SEQUENCE [LARGE SCALE GENOMIC DNA]</scope>
    <source>
        <strain evidence="3">cv. XIE 37</strain>
        <tissue evidence="2">Leaf</tissue>
    </source>
</reference>
<keyword evidence="1" id="KW-0812">Transmembrane</keyword>
<evidence type="ECO:0000256" key="1">
    <source>
        <dbReference type="SAM" id="Phobius"/>
    </source>
</evidence>
<dbReference type="Proteomes" id="UP000593562">
    <property type="component" value="Unassembled WGS sequence"/>
</dbReference>
<keyword evidence="1" id="KW-1133">Transmembrane helix</keyword>
<feature type="transmembrane region" description="Helical" evidence="1">
    <location>
        <begin position="141"/>
        <end position="167"/>
    </location>
</feature>
<dbReference type="AlphaFoldDB" id="A0A7J7BVL3"/>
<feature type="transmembrane region" description="Helical" evidence="1">
    <location>
        <begin position="174"/>
        <end position="195"/>
    </location>
</feature>
<dbReference type="InParanoid" id="A0A7J7BVL3"/>
<feature type="transmembrane region" description="Helical" evidence="1">
    <location>
        <begin position="92"/>
        <end position="121"/>
    </location>
</feature>
<dbReference type="PANTHER" id="PTHR33133">
    <property type="entry name" value="OS08G0107100 PROTEIN-RELATED"/>
    <property type="match status" value="1"/>
</dbReference>
<feature type="transmembrane region" description="Helical" evidence="1">
    <location>
        <begin position="259"/>
        <end position="283"/>
    </location>
</feature>
<protein>
    <recommendedName>
        <fullName evidence="4">Transmembrane protein</fullName>
    </recommendedName>
</protein>
<organism evidence="2 3">
    <name type="scientific">Tripterygium wilfordii</name>
    <name type="common">Thunder God vine</name>
    <dbReference type="NCBI Taxonomy" id="458696"/>
    <lineage>
        <taxon>Eukaryota</taxon>
        <taxon>Viridiplantae</taxon>
        <taxon>Streptophyta</taxon>
        <taxon>Embryophyta</taxon>
        <taxon>Tracheophyta</taxon>
        <taxon>Spermatophyta</taxon>
        <taxon>Magnoliopsida</taxon>
        <taxon>eudicotyledons</taxon>
        <taxon>Gunneridae</taxon>
        <taxon>Pentapetalae</taxon>
        <taxon>rosids</taxon>
        <taxon>fabids</taxon>
        <taxon>Celastrales</taxon>
        <taxon>Celastraceae</taxon>
        <taxon>Tripterygium</taxon>
    </lineage>
</organism>
<dbReference type="OrthoDB" id="777403at2759"/>
<name>A0A7J7BVL3_TRIWF</name>
<dbReference type="PANTHER" id="PTHR33133:SF1">
    <property type="entry name" value="EXPRESSED PROTEIN-RELATED"/>
    <property type="match status" value="1"/>
</dbReference>
<keyword evidence="3" id="KW-1185">Reference proteome</keyword>
<dbReference type="FunCoup" id="A0A7J7BVL3">
    <property type="interactions" value="51"/>
</dbReference>
<evidence type="ECO:0008006" key="4">
    <source>
        <dbReference type="Google" id="ProtNLM"/>
    </source>
</evidence>
<evidence type="ECO:0000313" key="2">
    <source>
        <dbReference type="EMBL" id="KAF5725911.1"/>
    </source>
</evidence>
<proteinExistence type="predicted"/>
<gene>
    <name evidence="2" type="ORF">HS088_TW23G00643</name>
</gene>
<accession>A0A7J7BVL3</accession>
<evidence type="ECO:0000313" key="3">
    <source>
        <dbReference type="Proteomes" id="UP000593562"/>
    </source>
</evidence>
<dbReference type="EMBL" id="JAAARO010000023">
    <property type="protein sequence ID" value="KAF5725911.1"/>
    <property type="molecule type" value="Genomic_DNA"/>
</dbReference>
<sequence>MESTKVLGFVEILTQALKILFKNGKLLVSIASLTLLFTSLIFLLNVFFISPRITDFIVENSFLLVTNPSSPEFTTLLVGMKQDIQIFLGFQWIFLVANIIITVLSSIALILASAASYQYGANNPSLKELMLISLKSLKGPFITWFYTTLLGVGYMFFVLGILVPAFIMMGSIAFAASSVTSMLLSFLAAASYSYLAMDWTLAVIVSVVEEKYCGIEALEKGKQLVKGMELYGSALNFLFSVLSLVVLQGMRLINFKQSAAVEITIGLIVLNSVCLIRMFWLLVYTSFYYQCKKNHGEEVEMQVNMEYYKAAGHVPLINEIVV</sequence>